<dbReference type="PRINTS" id="PR00111">
    <property type="entry name" value="ABHYDROLASE"/>
</dbReference>
<evidence type="ECO:0000256" key="1">
    <source>
        <dbReference type="ARBA" id="ARBA00038115"/>
    </source>
</evidence>
<evidence type="ECO:0000259" key="2">
    <source>
        <dbReference type="Pfam" id="PF00561"/>
    </source>
</evidence>
<evidence type="ECO:0000313" key="3">
    <source>
        <dbReference type="EMBL" id="QUC07426.1"/>
    </source>
</evidence>
<dbReference type="InterPro" id="IPR050261">
    <property type="entry name" value="FrsA_esterase"/>
</dbReference>
<dbReference type="Gene3D" id="3.40.50.1820">
    <property type="entry name" value="alpha/beta hydrolase"/>
    <property type="match status" value="1"/>
</dbReference>
<protein>
    <submittedName>
        <fullName evidence="3">Alpha/beta fold hydrolase</fullName>
    </submittedName>
</protein>
<dbReference type="PANTHER" id="PTHR22946:SF12">
    <property type="entry name" value="CONIDIAL PIGMENT BIOSYNTHESIS PROTEIN AYG1 (AFU_ORTHOLOGUE AFUA_2G17550)"/>
    <property type="match status" value="1"/>
</dbReference>
<dbReference type="InterPro" id="IPR029058">
    <property type="entry name" value="AB_hydrolase_fold"/>
</dbReference>
<evidence type="ECO:0000313" key="4">
    <source>
        <dbReference type="Proteomes" id="UP000678513"/>
    </source>
</evidence>
<dbReference type="RefSeq" id="WP_212321873.1">
    <property type="nucleotide sequence ID" value="NZ_AP024463.1"/>
</dbReference>
<comment type="similarity">
    <text evidence="1">Belongs to the AB hydrolase superfamily. FUS2 hydrolase family.</text>
</comment>
<name>A0ABX7Y310_9ACTN</name>
<gene>
    <name evidence="3" type="ORF">J5A65_10835</name>
</gene>
<dbReference type="GO" id="GO:0016787">
    <property type="term" value="F:hydrolase activity"/>
    <property type="evidence" value="ECO:0007669"/>
    <property type="project" value="UniProtKB-KW"/>
</dbReference>
<accession>A0ABX7Y310</accession>
<dbReference type="PANTHER" id="PTHR22946">
    <property type="entry name" value="DIENELACTONE HYDROLASE DOMAIN-CONTAINING PROTEIN-RELATED"/>
    <property type="match status" value="1"/>
</dbReference>
<reference evidence="3 4" key="1">
    <citation type="submission" date="2021-03" db="EMBL/GenBank/DDBJ databases">
        <title>Human Oral Microbial Genomes.</title>
        <authorList>
            <person name="Johnston C.D."/>
            <person name="Chen T."/>
            <person name="Dewhirst F.E."/>
        </authorList>
    </citation>
    <scope>NUCLEOTIDE SEQUENCE [LARGE SCALE GENOMIC DNA]</scope>
    <source>
        <strain evidence="3 4">DSMZ 100122</strain>
    </source>
</reference>
<keyword evidence="3" id="KW-0378">Hydrolase</keyword>
<dbReference type="SUPFAM" id="SSF53474">
    <property type="entry name" value="alpha/beta-Hydrolases"/>
    <property type="match status" value="1"/>
</dbReference>
<dbReference type="Pfam" id="PF00561">
    <property type="entry name" value="Abhydrolase_1"/>
    <property type="match status" value="1"/>
</dbReference>
<proteinExistence type="inferred from homology"/>
<keyword evidence="4" id="KW-1185">Reference proteome</keyword>
<dbReference type="EMBL" id="CP072384">
    <property type="protein sequence ID" value="QUC07426.1"/>
    <property type="molecule type" value="Genomic_DNA"/>
</dbReference>
<dbReference type="InterPro" id="IPR000073">
    <property type="entry name" value="AB_hydrolase_1"/>
</dbReference>
<organism evidence="3 4">
    <name type="scientific">Arachnia rubra</name>
    <dbReference type="NCBI Taxonomy" id="1547448"/>
    <lineage>
        <taxon>Bacteria</taxon>
        <taxon>Bacillati</taxon>
        <taxon>Actinomycetota</taxon>
        <taxon>Actinomycetes</taxon>
        <taxon>Propionibacteriales</taxon>
        <taxon>Propionibacteriaceae</taxon>
        <taxon>Arachnia</taxon>
    </lineage>
</organism>
<sequence length="402" mass="45182">MRAWTTDDFPVGFEQLHPDVSINFQLNRLHNFCNDPVMLQQLRDAAVRIRDFRTLIDELVPLAERAEEEGELLRAAMYYRGAEFVAPVSDPRKGMWRRRFRELAISFYGIPDDAHSWVPFGDIELSAYRFAPKGPSRGTVVMMNGFDGYLEEFMRLFLVFREVGYEVIAFDGPGQGAVLETYRVPMTPEWERPTSAILDHFGLDDVTVVGCSLGGGLAVRAAAFEPRISRVICFDILPDLFESLGQAAPEVVRMLLRTGVPLGLGRGVINSVLRRAAAKDLLIAWGLQQGMLVMRADDPFDFIRATLQFQTAPYSHRLSQDVLLMAGATDHYVPIRQLRDQMATLTGVRSLTARVFTQEESASNHCQLGNLGLALQTMLDWLARFEKPGVARPDGRLTARRS</sequence>
<dbReference type="Proteomes" id="UP000678513">
    <property type="component" value="Chromosome"/>
</dbReference>
<feature type="domain" description="AB hydrolase-1" evidence="2">
    <location>
        <begin position="139"/>
        <end position="345"/>
    </location>
</feature>